<reference evidence="1 2" key="1">
    <citation type="journal article" date="2019" name="Int. J. Syst. Evol. Microbiol.">
        <title>The Global Catalogue of Microorganisms (GCM) 10K type strain sequencing project: providing services to taxonomists for standard genome sequencing and annotation.</title>
        <authorList>
            <consortium name="The Broad Institute Genomics Platform"/>
            <consortium name="The Broad Institute Genome Sequencing Center for Infectious Disease"/>
            <person name="Wu L."/>
            <person name="Ma J."/>
        </authorList>
    </citation>
    <scope>NUCLEOTIDE SEQUENCE [LARGE SCALE GENOMIC DNA]</scope>
    <source>
        <strain evidence="1 2">LMG 29247</strain>
    </source>
</reference>
<dbReference type="EMBL" id="JBHSWV010000806">
    <property type="protein sequence ID" value="MFC6769732.1"/>
    <property type="molecule type" value="Genomic_DNA"/>
</dbReference>
<dbReference type="Proteomes" id="UP001596383">
    <property type="component" value="Unassembled WGS sequence"/>
</dbReference>
<dbReference type="AlphaFoldDB" id="A0ABD5SXY9"/>
<accession>A0ABD5SXY9</accession>
<keyword evidence="2" id="KW-1185">Reference proteome</keyword>
<organism evidence="1 2">
    <name type="scientific">Natrinema soli</name>
    <dbReference type="NCBI Taxonomy" id="1930624"/>
    <lineage>
        <taxon>Archaea</taxon>
        <taxon>Methanobacteriati</taxon>
        <taxon>Methanobacteriota</taxon>
        <taxon>Stenosarchaea group</taxon>
        <taxon>Halobacteria</taxon>
        <taxon>Halobacteriales</taxon>
        <taxon>Natrialbaceae</taxon>
        <taxon>Natrinema</taxon>
    </lineage>
</organism>
<protein>
    <submittedName>
        <fullName evidence="1">Uncharacterized protein</fullName>
    </submittedName>
</protein>
<evidence type="ECO:0000313" key="2">
    <source>
        <dbReference type="Proteomes" id="UP001596383"/>
    </source>
</evidence>
<name>A0ABD5SXY9_9EURY</name>
<proteinExistence type="predicted"/>
<comment type="caution">
    <text evidence="1">The sequence shown here is derived from an EMBL/GenBank/DDBJ whole genome shotgun (WGS) entry which is preliminary data.</text>
</comment>
<gene>
    <name evidence="1" type="ORF">ACFQE6_33230</name>
</gene>
<dbReference type="RefSeq" id="WP_273742346.1">
    <property type="nucleotide sequence ID" value="NZ_JAQIVI010000806.1"/>
</dbReference>
<evidence type="ECO:0000313" key="1">
    <source>
        <dbReference type="EMBL" id="MFC6769732.1"/>
    </source>
</evidence>
<sequence length="83" mass="8783">MVRGTVSPALTVTAHGSRRSPFAIEEFTAFIPPTARAVSSAVLAGSRFPAVTARIARREHSERLATLGQPTARATAHRTVGTE</sequence>